<dbReference type="CDD" id="cd01167">
    <property type="entry name" value="bac_FRK"/>
    <property type="match status" value="1"/>
</dbReference>
<dbReference type="GO" id="GO:0016301">
    <property type="term" value="F:kinase activity"/>
    <property type="evidence" value="ECO:0007669"/>
    <property type="project" value="UniProtKB-KW"/>
</dbReference>
<dbReference type="AlphaFoldDB" id="A0ABD6CUG9"/>
<gene>
    <name evidence="7" type="ORF">ACFSBJ_03700</name>
</gene>
<dbReference type="SUPFAM" id="SSF53613">
    <property type="entry name" value="Ribokinase-like"/>
    <property type="match status" value="1"/>
</dbReference>
<dbReference type="RefSeq" id="WP_256406671.1">
    <property type="nucleotide sequence ID" value="NZ_CP187152.1"/>
</dbReference>
<keyword evidence="4 7" id="KW-0418">Kinase</keyword>
<protein>
    <submittedName>
        <fullName evidence="7">Carbohydrate kinase</fullName>
        <ecNumber evidence="7">2.7.1.-</ecNumber>
    </submittedName>
</protein>
<evidence type="ECO:0000313" key="8">
    <source>
        <dbReference type="Proteomes" id="UP001597075"/>
    </source>
</evidence>
<dbReference type="Proteomes" id="UP001597075">
    <property type="component" value="Unassembled WGS sequence"/>
</dbReference>
<dbReference type="EMBL" id="JBHUDL010000005">
    <property type="protein sequence ID" value="MFD1632842.1"/>
    <property type="molecule type" value="Genomic_DNA"/>
</dbReference>
<evidence type="ECO:0000313" key="7">
    <source>
        <dbReference type="EMBL" id="MFD1632842.1"/>
    </source>
</evidence>
<keyword evidence="2 7" id="KW-0808">Transferase</keyword>
<proteinExistence type="inferred from homology"/>
<name>A0ABD6CUG9_9EURY</name>
<keyword evidence="5" id="KW-0067">ATP-binding</keyword>
<accession>A0ABD6CUG9</accession>
<comment type="similarity">
    <text evidence="1">Belongs to the carbohydrate kinase PfkB family.</text>
</comment>
<organism evidence="7 8">
    <name type="scientific">Haloplanus ruber</name>
    <dbReference type="NCBI Taxonomy" id="869892"/>
    <lineage>
        <taxon>Archaea</taxon>
        <taxon>Methanobacteriati</taxon>
        <taxon>Methanobacteriota</taxon>
        <taxon>Stenosarchaea group</taxon>
        <taxon>Halobacteria</taxon>
        <taxon>Halobacteriales</taxon>
        <taxon>Haloferacaceae</taxon>
        <taxon>Haloplanus</taxon>
    </lineage>
</organism>
<evidence type="ECO:0000256" key="1">
    <source>
        <dbReference type="ARBA" id="ARBA00010688"/>
    </source>
</evidence>
<evidence type="ECO:0000256" key="5">
    <source>
        <dbReference type="ARBA" id="ARBA00022840"/>
    </source>
</evidence>
<dbReference type="InterPro" id="IPR011611">
    <property type="entry name" value="PfkB_dom"/>
</dbReference>
<dbReference type="InterPro" id="IPR002173">
    <property type="entry name" value="Carboh/pur_kinase_PfkB_CS"/>
</dbReference>
<keyword evidence="3" id="KW-0547">Nucleotide-binding</keyword>
<comment type="caution">
    <text evidence="7">The sequence shown here is derived from an EMBL/GenBank/DDBJ whole genome shotgun (WGS) entry which is preliminary data.</text>
</comment>
<dbReference type="InterPro" id="IPR029056">
    <property type="entry name" value="Ribokinase-like"/>
</dbReference>
<evidence type="ECO:0000256" key="2">
    <source>
        <dbReference type="ARBA" id="ARBA00022679"/>
    </source>
</evidence>
<keyword evidence="8" id="KW-1185">Reference proteome</keyword>
<dbReference type="GO" id="GO:0005524">
    <property type="term" value="F:ATP binding"/>
    <property type="evidence" value="ECO:0007669"/>
    <property type="project" value="UniProtKB-KW"/>
</dbReference>
<dbReference type="Gene3D" id="3.40.1190.20">
    <property type="match status" value="1"/>
</dbReference>
<dbReference type="PANTHER" id="PTHR43085:SF1">
    <property type="entry name" value="PSEUDOURIDINE KINASE-RELATED"/>
    <property type="match status" value="1"/>
</dbReference>
<evidence type="ECO:0000256" key="4">
    <source>
        <dbReference type="ARBA" id="ARBA00022777"/>
    </source>
</evidence>
<sequence>MTDPGLLVAGETLVDFLPRAGGSLADAATLDRRAGGAPANVAVGLAQLDHAPWFWTRVGTDPFGDFLVETLDDHGVPLRFVERDPTAKTTLAFVDDGAGETDFSFYRDGTADTRLDPDSVPEETVRAVDAVYVGSVTLASEPARTATVDLVERAHAAGRTVILDLNFRPELWTDGAFERVVTNLLADVDVVTAAREDLRTLSFVDATAAPETLAAALCERGPSTAFLTLGEAGAAALARSGGPFAAGTATHNGYAVDAVDTTGAGDAFTAGMLASLAEGTRDLSATLSFANAVAAASTTATGAMTALPTRTDAQAIVDAET</sequence>
<feature type="domain" description="Carbohydrate kinase PfkB" evidence="6">
    <location>
        <begin position="6"/>
        <end position="310"/>
    </location>
</feature>
<dbReference type="InterPro" id="IPR050306">
    <property type="entry name" value="PfkB_Carbo_kinase"/>
</dbReference>
<dbReference type="EC" id="2.7.1.-" evidence="7"/>
<dbReference type="Pfam" id="PF00294">
    <property type="entry name" value="PfkB"/>
    <property type="match status" value="1"/>
</dbReference>
<evidence type="ECO:0000256" key="3">
    <source>
        <dbReference type="ARBA" id="ARBA00022741"/>
    </source>
</evidence>
<dbReference type="PROSITE" id="PS00584">
    <property type="entry name" value="PFKB_KINASES_2"/>
    <property type="match status" value="1"/>
</dbReference>
<reference evidence="7 8" key="1">
    <citation type="journal article" date="2019" name="Int. J. Syst. Evol. Microbiol.">
        <title>The Global Catalogue of Microorganisms (GCM) 10K type strain sequencing project: providing services to taxonomists for standard genome sequencing and annotation.</title>
        <authorList>
            <consortium name="The Broad Institute Genomics Platform"/>
            <consortium name="The Broad Institute Genome Sequencing Center for Infectious Disease"/>
            <person name="Wu L."/>
            <person name="Ma J."/>
        </authorList>
    </citation>
    <scope>NUCLEOTIDE SEQUENCE [LARGE SCALE GENOMIC DNA]</scope>
    <source>
        <strain evidence="7 8">CGMCC 1.10594</strain>
    </source>
</reference>
<dbReference type="PANTHER" id="PTHR43085">
    <property type="entry name" value="HEXOKINASE FAMILY MEMBER"/>
    <property type="match status" value="1"/>
</dbReference>
<evidence type="ECO:0000259" key="6">
    <source>
        <dbReference type="Pfam" id="PF00294"/>
    </source>
</evidence>